<dbReference type="EMBL" id="JAFJMO010000003">
    <property type="protein sequence ID" value="KAJ8281728.1"/>
    <property type="molecule type" value="Genomic_DNA"/>
</dbReference>
<evidence type="ECO:0000313" key="2">
    <source>
        <dbReference type="Proteomes" id="UP001152803"/>
    </source>
</evidence>
<name>A0A9Q1I4V4_CONCO</name>
<dbReference type="AlphaFoldDB" id="A0A9Q1I4V4"/>
<keyword evidence="2" id="KW-1185">Reference proteome</keyword>
<dbReference type="Proteomes" id="UP001152803">
    <property type="component" value="Unassembled WGS sequence"/>
</dbReference>
<sequence length="124" mass="14498">MRASRVCQMLFARDESALFFPSAGIFLREKQSRKDNHIDECREKINTKTSRGEALGRDITFPIWKHLKFSTSTRGVRERMTDRHGHSPLQLRLVSQSEKMMDGLNLLRHILSHDRTVLYNEGQK</sequence>
<accession>A0A9Q1I4V4</accession>
<gene>
    <name evidence="1" type="ORF">COCON_G00042470</name>
</gene>
<reference evidence="1" key="1">
    <citation type="journal article" date="2023" name="Science">
        <title>Genome structures resolve the early diversification of teleost fishes.</title>
        <authorList>
            <person name="Parey E."/>
            <person name="Louis A."/>
            <person name="Montfort J."/>
            <person name="Bouchez O."/>
            <person name="Roques C."/>
            <person name="Iampietro C."/>
            <person name="Lluch J."/>
            <person name="Castinel A."/>
            <person name="Donnadieu C."/>
            <person name="Desvignes T."/>
            <person name="Floi Bucao C."/>
            <person name="Jouanno E."/>
            <person name="Wen M."/>
            <person name="Mejri S."/>
            <person name="Dirks R."/>
            <person name="Jansen H."/>
            <person name="Henkel C."/>
            <person name="Chen W.J."/>
            <person name="Zahm M."/>
            <person name="Cabau C."/>
            <person name="Klopp C."/>
            <person name="Thompson A.W."/>
            <person name="Robinson-Rechavi M."/>
            <person name="Braasch I."/>
            <person name="Lecointre G."/>
            <person name="Bobe J."/>
            <person name="Postlethwait J.H."/>
            <person name="Berthelot C."/>
            <person name="Roest Crollius H."/>
            <person name="Guiguen Y."/>
        </authorList>
    </citation>
    <scope>NUCLEOTIDE SEQUENCE</scope>
    <source>
        <strain evidence="1">Concon-B</strain>
    </source>
</reference>
<proteinExistence type="predicted"/>
<protein>
    <submittedName>
        <fullName evidence="1">Uncharacterized protein</fullName>
    </submittedName>
</protein>
<comment type="caution">
    <text evidence="1">The sequence shown here is derived from an EMBL/GenBank/DDBJ whole genome shotgun (WGS) entry which is preliminary data.</text>
</comment>
<evidence type="ECO:0000313" key="1">
    <source>
        <dbReference type="EMBL" id="KAJ8281728.1"/>
    </source>
</evidence>
<organism evidence="1 2">
    <name type="scientific">Conger conger</name>
    <name type="common">Conger eel</name>
    <name type="synonym">Muraena conger</name>
    <dbReference type="NCBI Taxonomy" id="82655"/>
    <lineage>
        <taxon>Eukaryota</taxon>
        <taxon>Metazoa</taxon>
        <taxon>Chordata</taxon>
        <taxon>Craniata</taxon>
        <taxon>Vertebrata</taxon>
        <taxon>Euteleostomi</taxon>
        <taxon>Actinopterygii</taxon>
        <taxon>Neopterygii</taxon>
        <taxon>Teleostei</taxon>
        <taxon>Anguilliformes</taxon>
        <taxon>Congridae</taxon>
        <taxon>Conger</taxon>
    </lineage>
</organism>